<dbReference type="PANTHER" id="PTHR30026:SF20">
    <property type="entry name" value="OUTER MEMBRANE PROTEIN TOLC"/>
    <property type="match status" value="1"/>
</dbReference>
<dbReference type="InterPro" id="IPR003423">
    <property type="entry name" value="OMP_efflux"/>
</dbReference>
<evidence type="ECO:0000256" key="4">
    <source>
        <dbReference type="ARBA" id="ARBA00022452"/>
    </source>
</evidence>
<dbReference type="GO" id="GO:1990281">
    <property type="term" value="C:efflux pump complex"/>
    <property type="evidence" value="ECO:0007669"/>
    <property type="project" value="TreeGrafter"/>
</dbReference>
<evidence type="ECO:0000256" key="2">
    <source>
        <dbReference type="ARBA" id="ARBA00007613"/>
    </source>
</evidence>
<dbReference type="GO" id="GO:0015288">
    <property type="term" value="F:porin activity"/>
    <property type="evidence" value="ECO:0007669"/>
    <property type="project" value="TreeGrafter"/>
</dbReference>
<evidence type="ECO:0000256" key="9">
    <source>
        <dbReference type="SAM" id="SignalP"/>
    </source>
</evidence>
<dbReference type="Gene3D" id="1.20.1600.10">
    <property type="entry name" value="Outer membrane efflux proteins (OEP)"/>
    <property type="match status" value="1"/>
</dbReference>
<feature type="signal peptide" evidence="9">
    <location>
        <begin position="1"/>
        <end position="24"/>
    </location>
</feature>
<comment type="caution">
    <text evidence="10">The sequence shown here is derived from an EMBL/GenBank/DDBJ whole genome shotgun (WGS) entry which is preliminary data.</text>
</comment>
<keyword evidence="6" id="KW-0472">Membrane</keyword>
<feature type="compositionally biased region" description="Low complexity" evidence="8">
    <location>
        <begin position="459"/>
        <end position="484"/>
    </location>
</feature>
<evidence type="ECO:0000313" key="10">
    <source>
        <dbReference type="EMBL" id="TXL66332.1"/>
    </source>
</evidence>
<dbReference type="GO" id="GO:0015562">
    <property type="term" value="F:efflux transmembrane transporter activity"/>
    <property type="evidence" value="ECO:0007669"/>
    <property type="project" value="InterPro"/>
</dbReference>
<dbReference type="GO" id="GO:0009279">
    <property type="term" value="C:cell outer membrane"/>
    <property type="evidence" value="ECO:0007669"/>
    <property type="project" value="UniProtKB-SubCell"/>
</dbReference>
<keyword evidence="3" id="KW-0813">Transport</keyword>
<feature type="region of interest" description="Disordered" evidence="8">
    <location>
        <begin position="436"/>
        <end position="484"/>
    </location>
</feature>
<evidence type="ECO:0000256" key="7">
    <source>
        <dbReference type="ARBA" id="ARBA00023237"/>
    </source>
</evidence>
<dbReference type="SUPFAM" id="SSF56954">
    <property type="entry name" value="Outer membrane efflux proteins (OEP)"/>
    <property type="match status" value="1"/>
</dbReference>
<accession>A0A5C8NZ10</accession>
<dbReference type="NCBIfam" id="TIGR01844">
    <property type="entry name" value="type_I_sec_TolC"/>
    <property type="match status" value="1"/>
</dbReference>
<dbReference type="InterPro" id="IPR010130">
    <property type="entry name" value="T1SS_OMP_TolC"/>
</dbReference>
<evidence type="ECO:0000313" key="11">
    <source>
        <dbReference type="Proteomes" id="UP000321548"/>
    </source>
</evidence>
<keyword evidence="4" id="KW-1134">Transmembrane beta strand</keyword>
<gene>
    <name evidence="10" type="ORF">FHP08_09720</name>
</gene>
<dbReference type="RefSeq" id="WP_147704243.1">
    <property type="nucleotide sequence ID" value="NZ_VDUY01000003.1"/>
</dbReference>
<dbReference type="Pfam" id="PF02321">
    <property type="entry name" value="OEP"/>
    <property type="match status" value="2"/>
</dbReference>
<comment type="subcellular location">
    <subcellularLocation>
        <location evidence="1">Cell outer membrane</location>
    </subcellularLocation>
</comment>
<dbReference type="AlphaFoldDB" id="A0A5C8NZ10"/>
<keyword evidence="11" id="KW-1185">Reference proteome</keyword>
<evidence type="ECO:0000256" key="8">
    <source>
        <dbReference type="SAM" id="MobiDB-lite"/>
    </source>
</evidence>
<sequence length="484" mass="51876">MTQSLLLRTCAAAVGLALSAPAFAVDLLQAWRDALSNDSQVASARAQLAATRELVPQAQAGLLPQVGASASVSRSFADTNVAPSRDFTSQFYGIQLSYPLYRLQNMEALEQSKLQATLGEARFAQAQQELIVRVAQAYFDVLAAQDNVTTIQAQKRAISEQLASAKRNFEVGTATITDQQEAQARFDLAVAQELAAQNELEVRRAALDQLVGRPTGELDMLRPGVDLQGPQPARERDWLDSARRDAWQVRQAELGAEIARREIDRQRYAKSPTVDVVGSLSHSRNSQANFVGIQSNNAAVGLQLAIPLYTGGGIDARVREAAANHERALSDLETARRAAEQGARQSFLGLNSGLGQVRALEAAERSSRLALDSNLLGYQVGVRINIDVLNAQQQLFTTQRDLARARYDVLINGLRLKSTAGTLSEDDLRAVNALLVDPSTVPPPDTRTGASQPAGAMQPASPTRPATGAPATGSPAATTAPARR</sequence>
<dbReference type="EMBL" id="VDUY01000003">
    <property type="protein sequence ID" value="TXL66332.1"/>
    <property type="molecule type" value="Genomic_DNA"/>
</dbReference>
<protein>
    <submittedName>
        <fullName evidence="10">TolC family outer membrane protein</fullName>
    </submittedName>
</protein>
<dbReference type="InterPro" id="IPR051906">
    <property type="entry name" value="TolC-like"/>
</dbReference>
<proteinExistence type="inferred from homology"/>
<name>A0A5C8NZ10_9BURK</name>
<evidence type="ECO:0000256" key="1">
    <source>
        <dbReference type="ARBA" id="ARBA00004442"/>
    </source>
</evidence>
<reference evidence="10 11" key="1">
    <citation type="submission" date="2019-06" db="EMBL/GenBank/DDBJ databases">
        <title>Quisquiliibacterium sp. nov., isolated from a maize field.</title>
        <authorList>
            <person name="Lin S.-Y."/>
            <person name="Tsai C.-F."/>
            <person name="Young C.-C."/>
        </authorList>
    </citation>
    <scope>NUCLEOTIDE SEQUENCE [LARGE SCALE GENOMIC DNA]</scope>
    <source>
        <strain evidence="10 11">CC-CFT501</strain>
    </source>
</reference>
<evidence type="ECO:0000256" key="6">
    <source>
        <dbReference type="ARBA" id="ARBA00023136"/>
    </source>
</evidence>
<keyword evidence="7" id="KW-0998">Cell outer membrane</keyword>
<keyword evidence="9" id="KW-0732">Signal</keyword>
<comment type="similarity">
    <text evidence="2">Belongs to the outer membrane factor (OMF) (TC 1.B.17) family.</text>
</comment>
<dbReference type="OrthoDB" id="9813458at2"/>
<evidence type="ECO:0000256" key="3">
    <source>
        <dbReference type="ARBA" id="ARBA00022448"/>
    </source>
</evidence>
<evidence type="ECO:0000256" key="5">
    <source>
        <dbReference type="ARBA" id="ARBA00022692"/>
    </source>
</evidence>
<dbReference type="Proteomes" id="UP000321548">
    <property type="component" value="Unassembled WGS sequence"/>
</dbReference>
<keyword evidence="5" id="KW-0812">Transmembrane</keyword>
<organism evidence="10 11">
    <name type="scientific">Zeimonas arvi</name>
    <dbReference type="NCBI Taxonomy" id="2498847"/>
    <lineage>
        <taxon>Bacteria</taxon>
        <taxon>Pseudomonadati</taxon>
        <taxon>Pseudomonadota</taxon>
        <taxon>Betaproteobacteria</taxon>
        <taxon>Burkholderiales</taxon>
        <taxon>Burkholderiaceae</taxon>
        <taxon>Zeimonas</taxon>
    </lineage>
</organism>
<dbReference type="PANTHER" id="PTHR30026">
    <property type="entry name" value="OUTER MEMBRANE PROTEIN TOLC"/>
    <property type="match status" value="1"/>
</dbReference>
<feature type="chain" id="PRO_5022767984" evidence="9">
    <location>
        <begin position="25"/>
        <end position="484"/>
    </location>
</feature>